<evidence type="ECO:0000256" key="7">
    <source>
        <dbReference type="SAM" id="Phobius"/>
    </source>
</evidence>
<evidence type="ECO:0000256" key="4">
    <source>
        <dbReference type="ARBA" id="ARBA00022989"/>
    </source>
</evidence>
<keyword evidence="2" id="KW-0813">Transport</keyword>
<comment type="caution">
    <text evidence="8">The sequence shown here is derived from an EMBL/GenBank/DDBJ whole genome shotgun (WGS) entry which is preliminary data.</text>
</comment>
<evidence type="ECO:0000256" key="3">
    <source>
        <dbReference type="ARBA" id="ARBA00022692"/>
    </source>
</evidence>
<dbReference type="AlphaFoldDB" id="A0AAD4F5J5"/>
<evidence type="ECO:0000256" key="2">
    <source>
        <dbReference type="ARBA" id="ARBA00022448"/>
    </source>
</evidence>
<name>A0AAD4F5J5_9PEZI</name>
<dbReference type="PANTHER" id="PTHR23501:SF187">
    <property type="entry name" value="MAJOR FACILITATOR SUPERFAMILY (MFS) PROFILE DOMAIN-CONTAINING PROTEIN"/>
    <property type="match status" value="1"/>
</dbReference>
<keyword evidence="9" id="KW-1185">Reference proteome</keyword>
<comment type="subcellular location">
    <subcellularLocation>
        <location evidence="1">Membrane</location>
        <topology evidence="1">Multi-pass membrane protein</topology>
    </subcellularLocation>
</comment>
<dbReference type="EMBL" id="JAHCVI010000001">
    <property type="protein sequence ID" value="KAG7293534.1"/>
    <property type="molecule type" value="Genomic_DNA"/>
</dbReference>
<reference evidence="8" key="1">
    <citation type="submission" date="2023-02" db="EMBL/GenBank/DDBJ databases">
        <authorList>
            <person name="Palmer J.M."/>
        </authorList>
    </citation>
    <scope>NUCLEOTIDE SEQUENCE</scope>
    <source>
        <strain evidence="8">FW57</strain>
    </source>
</reference>
<evidence type="ECO:0000256" key="5">
    <source>
        <dbReference type="ARBA" id="ARBA00023136"/>
    </source>
</evidence>
<dbReference type="PANTHER" id="PTHR23501">
    <property type="entry name" value="MAJOR FACILITATOR SUPERFAMILY"/>
    <property type="match status" value="1"/>
</dbReference>
<dbReference type="GO" id="GO:0022857">
    <property type="term" value="F:transmembrane transporter activity"/>
    <property type="evidence" value="ECO:0007669"/>
    <property type="project" value="TreeGrafter"/>
</dbReference>
<sequence length="242" mass="26073">MTLWALYFLPVYFQAVQLATPSRSGVQILPTVFGMMPAAVIASQYLSLTGKYKLLHIVGMFLMAAGMGSFAAFDANSSTATWVCLQLLASLGNGMVATSILPGVQAGLTDEDNAVSTATWAFIRSYGAVWGVTIPATVFNNMFDKNSLKIAEPRVRALLADGNAYAYAAREFILGIPEATRGQVIEVYTDALRISWAVAAAIAGFAAFFTFFEVDVPLRETLRTDFGIKEPKRSTSPAEQQG</sequence>
<proteinExistence type="predicted"/>
<keyword evidence="6" id="KW-0325">Glycoprotein</keyword>
<evidence type="ECO:0000313" key="8">
    <source>
        <dbReference type="EMBL" id="KAG7293534.1"/>
    </source>
</evidence>
<dbReference type="SUPFAM" id="SSF103473">
    <property type="entry name" value="MFS general substrate transporter"/>
    <property type="match status" value="1"/>
</dbReference>
<keyword evidence="4 7" id="KW-1133">Transmembrane helix</keyword>
<evidence type="ECO:0000256" key="6">
    <source>
        <dbReference type="ARBA" id="ARBA00023180"/>
    </source>
</evidence>
<keyword evidence="5 7" id="KW-0472">Membrane</keyword>
<dbReference type="Proteomes" id="UP001197093">
    <property type="component" value="Unassembled WGS sequence"/>
</dbReference>
<dbReference type="InterPro" id="IPR036259">
    <property type="entry name" value="MFS_trans_sf"/>
</dbReference>
<feature type="transmembrane region" description="Helical" evidence="7">
    <location>
        <begin position="191"/>
        <end position="212"/>
    </location>
</feature>
<dbReference type="GO" id="GO:0005886">
    <property type="term" value="C:plasma membrane"/>
    <property type="evidence" value="ECO:0007669"/>
    <property type="project" value="TreeGrafter"/>
</dbReference>
<organism evidence="8 9">
    <name type="scientific">Staphylotrichum longicolle</name>
    <dbReference type="NCBI Taxonomy" id="669026"/>
    <lineage>
        <taxon>Eukaryota</taxon>
        <taxon>Fungi</taxon>
        <taxon>Dikarya</taxon>
        <taxon>Ascomycota</taxon>
        <taxon>Pezizomycotina</taxon>
        <taxon>Sordariomycetes</taxon>
        <taxon>Sordariomycetidae</taxon>
        <taxon>Sordariales</taxon>
        <taxon>Chaetomiaceae</taxon>
        <taxon>Staphylotrichum</taxon>
    </lineage>
</organism>
<feature type="transmembrane region" description="Helical" evidence="7">
    <location>
        <begin position="79"/>
        <end position="101"/>
    </location>
</feature>
<feature type="transmembrane region" description="Helical" evidence="7">
    <location>
        <begin position="28"/>
        <end position="47"/>
    </location>
</feature>
<protein>
    <submittedName>
        <fullName evidence="8">Uncharacterized protein</fullName>
    </submittedName>
</protein>
<evidence type="ECO:0000313" key="9">
    <source>
        <dbReference type="Proteomes" id="UP001197093"/>
    </source>
</evidence>
<evidence type="ECO:0000256" key="1">
    <source>
        <dbReference type="ARBA" id="ARBA00004141"/>
    </source>
</evidence>
<keyword evidence="3 7" id="KW-0812">Transmembrane</keyword>
<gene>
    <name evidence="8" type="ORF">NEMBOFW57_003586</name>
</gene>
<feature type="transmembrane region" description="Helical" evidence="7">
    <location>
        <begin position="54"/>
        <end position="73"/>
    </location>
</feature>
<accession>A0AAD4F5J5</accession>